<gene>
    <name evidence="2" type="ORF">FIBSPDRAFT_855327</name>
</gene>
<dbReference type="InterPro" id="IPR038220">
    <property type="entry name" value="PHOX_C_sf"/>
</dbReference>
<reference evidence="2 3" key="1">
    <citation type="journal article" date="2016" name="Mol. Biol. Evol.">
        <title>Comparative Genomics of Early-Diverging Mushroom-Forming Fungi Provides Insights into the Origins of Lignocellulose Decay Capabilities.</title>
        <authorList>
            <person name="Nagy L.G."/>
            <person name="Riley R."/>
            <person name="Tritt A."/>
            <person name="Adam C."/>
            <person name="Daum C."/>
            <person name="Floudas D."/>
            <person name="Sun H."/>
            <person name="Yadav J.S."/>
            <person name="Pangilinan J."/>
            <person name="Larsson K.H."/>
            <person name="Matsuura K."/>
            <person name="Barry K."/>
            <person name="Labutti K."/>
            <person name="Kuo R."/>
            <person name="Ohm R.A."/>
            <person name="Bhattacharya S.S."/>
            <person name="Shirouzu T."/>
            <person name="Yoshinaga Y."/>
            <person name="Martin F.M."/>
            <person name="Grigoriev I.V."/>
            <person name="Hibbett D.S."/>
        </authorList>
    </citation>
    <scope>NUCLEOTIDE SEQUENCE [LARGE SCALE GENOMIC DNA]</scope>
    <source>
        <strain evidence="2 3">CBS 109695</strain>
    </source>
</reference>
<keyword evidence="1" id="KW-0560">Oxidoreductase</keyword>
<name>A0A166PFJ9_9AGAM</name>
<proteinExistence type="predicted"/>
<evidence type="ECO:0000256" key="1">
    <source>
        <dbReference type="ARBA" id="ARBA00023002"/>
    </source>
</evidence>
<organism evidence="2 3">
    <name type="scientific">Athelia psychrophila</name>
    <dbReference type="NCBI Taxonomy" id="1759441"/>
    <lineage>
        <taxon>Eukaryota</taxon>
        <taxon>Fungi</taxon>
        <taxon>Dikarya</taxon>
        <taxon>Basidiomycota</taxon>
        <taxon>Agaricomycotina</taxon>
        <taxon>Agaricomycetes</taxon>
        <taxon>Agaricomycetidae</taxon>
        <taxon>Atheliales</taxon>
        <taxon>Atheliaceae</taxon>
        <taxon>Athelia</taxon>
    </lineage>
</organism>
<keyword evidence="3" id="KW-1185">Reference proteome</keyword>
<dbReference type="Gene3D" id="3.40.30.20">
    <property type="match status" value="1"/>
</dbReference>
<evidence type="ECO:0000313" key="2">
    <source>
        <dbReference type="EMBL" id="KZP26035.1"/>
    </source>
</evidence>
<dbReference type="GO" id="GO:0016491">
    <property type="term" value="F:oxidoreductase activity"/>
    <property type="evidence" value="ECO:0007669"/>
    <property type="project" value="UniProtKB-KW"/>
</dbReference>
<dbReference type="EMBL" id="KV417517">
    <property type="protein sequence ID" value="KZP26035.1"/>
    <property type="molecule type" value="Genomic_DNA"/>
</dbReference>
<accession>A0A166PFJ9</accession>
<evidence type="ECO:0000313" key="3">
    <source>
        <dbReference type="Proteomes" id="UP000076532"/>
    </source>
</evidence>
<dbReference type="AlphaFoldDB" id="A0A166PFJ9"/>
<protein>
    <submittedName>
        <fullName evidence="2">Uncharacterized protein</fullName>
    </submittedName>
</protein>
<sequence>MVLKDNLGHAYEGYAVMPRAEVITVYIVRPDGVVGGKVRGVEGVQKYFSGILQ</sequence>
<dbReference type="OrthoDB" id="2690153at2759"/>
<dbReference type="Proteomes" id="UP000076532">
    <property type="component" value="Unassembled WGS sequence"/>
</dbReference>